<keyword evidence="3" id="KW-1185">Reference proteome</keyword>
<evidence type="ECO:0000313" key="3">
    <source>
        <dbReference type="Proteomes" id="UP000030416"/>
    </source>
</evidence>
<protein>
    <submittedName>
        <fullName evidence="2">Uncharacterized protein</fullName>
    </submittedName>
</protein>
<dbReference type="Proteomes" id="UP000030416">
    <property type="component" value="Unassembled WGS sequence"/>
</dbReference>
<proteinExistence type="predicted"/>
<gene>
    <name evidence="2" type="ORF">CD29_08190</name>
</gene>
<name>A0A0A3I2C9_9BACL</name>
<sequence length="62" mass="7368">MLFEILVFIISIFLAEAIYRYGLSKLKFLTSKSALYQKRFKNYTIGFMFVFFMLLAVILEII</sequence>
<evidence type="ECO:0000313" key="2">
    <source>
        <dbReference type="EMBL" id="KGR78986.1"/>
    </source>
</evidence>
<reference evidence="2 3" key="1">
    <citation type="submission" date="2014-02" db="EMBL/GenBank/DDBJ databases">
        <title>Draft genome sequence of Lysinibacillus manganicus DSM 26584T.</title>
        <authorList>
            <person name="Zhang F."/>
            <person name="Wang G."/>
            <person name="Zhang L."/>
        </authorList>
    </citation>
    <scope>NUCLEOTIDE SEQUENCE [LARGE SCALE GENOMIC DNA]</scope>
    <source>
        <strain evidence="2 3">DSM 26584</strain>
    </source>
</reference>
<organism evidence="2 3">
    <name type="scientific">Ureibacillus manganicus DSM 26584</name>
    <dbReference type="NCBI Taxonomy" id="1384049"/>
    <lineage>
        <taxon>Bacteria</taxon>
        <taxon>Bacillati</taxon>
        <taxon>Bacillota</taxon>
        <taxon>Bacilli</taxon>
        <taxon>Bacillales</taxon>
        <taxon>Caryophanaceae</taxon>
        <taxon>Ureibacillus</taxon>
    </lineage>
</organism>
<keyword evidence="1" id="KW-0472">Membrane</keyword>
<keyword evidence="1" id="KW-0812">Transmembrane</keyword>
<accession>A0A0A3I2C9</accession>
<dbReference type="AlphaFoldDB" id="A0A0A3I2C9"/>
<feature type="transmembrane region" description="Helical" evidence="1">
    <location>
        <begin position="6"/>
        <end position="23"/>
    </location>
</feature>
<dbReference type="EMBL" id="JPVN01000008">
    <property type="protein sequence ID" value="KGR78986.1"/>
    <property type="molecule type" value="Genomic_DNA"/>
</dbReference>
<comment type="caution">
    <text evidence="2">The sequence shown here is derived from an EMBL/GenBank/DDBJ whole genome shotgun (WGS) entry which is preliminary data.</text>
</comment>
<evidence type="ECO:0000256" key="1">
    <source>
        <dbReference type="SAM" id="Phobius"/>
    </source>
</evidence>
<keyword evidence="1" id="KW-1133">Transmembrane helix</keyword>
<feature type="transmembrane region" description="Helical" evidence="1">
    <location>
        <begin position="43"/>
        <end position="61"/>
    </location>
</feature>
<dbReference type="STRING" id="1384049.CD29_08190"/>